<dbReference type="CDD" id="cd00077">
    <property type="entry name" value="HDc"/>
    <property type="match status" value="1"/>
</dbReference>
<dbReference type="SUPFAM" id="SSF81593">
    <property type="entry name" value="Nucleotidyltransferase substrate binding subunit/domain"/>
    <property type="match status" value="1"/>
</dbReference>
<dbReference type="EMBL" id="JAUSVK010000001">
    <property type="protein sequence ID" value="MDQ0395943.1"/>
    <property type="molecule type" value="Genomic_DNA"/>
</dbReference>
<dbReference type="Pfam" id="PF08335">
    <property type="entry name" value="GlnD_UR_UTase"/>
    <property type="match status" value="1"/>
</dbReference>
<comment type="cofactor">
    <cofactor evidence="7">
        <name>Mg(2+)</name>
        <dbReference type="ChEBI" id="CHEBI:18420"/>
    </cofactor>
</comment>
<evidence type="ECO:0000256" key="3">
    <source>
        <dbReference type="ARBA" id="ARBA00022737"/>
    </source>
</evidence>
<evidence type="ECO:0000256" key="5">
    <source>
        <dbReference type="ARBA" id="ARBA00022842"/>
    </source>
</evidence>
<dbReference type="InterPro" id="IPR010043">
    <property type="entry name" value="UTase/UR"/>
</dbReference>
<gene>
    <name evidence="7" type="primary">glnD</name>
    <name evidence="10" type="ORF">J3R73_005735</name>
</gene>
<dbReference type="NCBIfam" id="NF003467">
    <property type="entry name" value="PRK05092.1"/>
    <property type="match status" value="1"/>
</dbReference>
<reference evidence="10 11" key="1">
    <citation type="submission" date="2023-07" db="EMBL/GenBank/DDBJ databases">
        <title>Genomic Encyclopedia of Type Strains, Phase IV (KMG-IV): sequencing the most valuable type-strain genomes for metagenomic binning, comparative biology and taxonomic classification.</title>
        <authorList>
            <person name="Goeker M."/>
        </authorList>
    </citation>
    <scope>NUCLEOTIDE SEQUENCE [LARGE SCALE GENOMIC DNA]</scope>
    <source>
        <strain evidence="10 11">DSM 5896</strain>
    </source>
</reference>
<dbReference type="SMART" id="SM00471">
    <property type="entry name" value="HDc"/>
    <property type="match status" value="1"/>
</dbReference>
<keyword evidence="6 7" id="KW-0511">Multifunctional enzyme</keyword>
<dbReference type="CDD" id="cd04900">
    <property type="entry name" value="ACT_UUR-like_1"/>
    <property type="match status" value="1"/>
</dbReference>
<feature type="domain" description="ACT" evidence="8">
    <location>
        <begin position="847"/>
        <end position="924"/>
    </location>
</feature>
<evidence type="ECO:0000256" key="7">
    <source>
        <dbReference type="HAMAP-Rule" id="MF_00277"/>
    </source>
</evidence>
<dbReference type="RefSeq" id="WP_307435415.1">
    <property type="nucleotide sequence ID" value="NZ_JAUSVK010000001.1"/>
</dbReference>
<evidence type="ECO:0000259" key="9">
    <source>
        <dbReference type="PROSITE" id="PS51831"/>
    </source>
</evidence>
<dbReference type="PROSITE" id="PS51831">
    <property type="entry name" value="HD"/>
    <property type="match status" value="1"/>
</dbReference>
<dbReference type="HAMAP" id="MF_00277">
    <property type="entry name" value="PII_uridylyl_transf"/>
    <property type="match status" value="1"/>
</dbReference>
<dbReference type="SUPFAM" id="SSF81891">
    <property type="entry name" value="Poly A polymerase C-terminal region-like"/>
    <property type="match status" value="1"/>
</dbReference>
<dbReference type="InterPro" id="IPR013546">
    <property type="entry name" value="PII_UdlTrfase/GS_AdlTrfase"/>
</dbReference>
<feature type="region of interest" description="Uridylyltransferase" evidence="7">
    <location>
        <begin position="1"/>
        <end position="377"/>
    </location>
</feature>
<dbReference type="CDD" id="cd05401">
    <property type="entry name" value="NT_GlnE_GlnD_like"/>
    <property type="match status" value="1"/>
</dbReference>
<keyword evidence="11" id="KW-1185">Reference proteome</keyword>
<evidence type="ECO:0000256" key="4">
    <source>
        <dbReference type="ARBA" id="ARBA00022801"/>
    </source>
</evidence>
<dbReference type="Gene3D" id="1.10.3090.10">
    <property type="entry name" value="cca-adding enzyme, domain 2"/>
    <property type="match status" value="1"/>
</dbReference>
<dbReference type="SUPFAM" id="SSF81301">
    <property type="entry name" value="Nucleotidyltransferase"/>
    <property type="match status" value="1"/>
</dbReference>
<feature type="domain" description="ACT" evidence="8">
    <location>
        <begin position="736"/>
        <end position="818"/>
    </location>
</feature>
<name>A0ABU0FPF2_9HYPH</name>
<organism evidence="10 11">
    <name type="scientific">Labrys monachus</name>
    <dbReference type="NCBI Taxonomy" id="217067"/>
    <lineage>
        <taxon>Bacteria</taxon>
        <taxon>Pseudomonadati</taxon>
        <taxon>Pseudomonadota</taxon>
        <taxon>Alphaproteobacteria</taxon>
        <taxon>Hyphomicrobiales</taxon>
        <taxon>Xanthobacteraceae</taxon>
        <taxon>Labrys</taxon>
    </lineage>
</organism>
<dbReference type="Gene3D" id="3.30.70.260">
    <property type="match status" value="1"/>
</dbReference>
<keyword evidence="4 7" id="KW-0378">Hydrolase</keyword>
<evidence type="ECO:0000313" key="11">
    <source>
        <dbReference type="Proteomes" id="UP001237448"/>
    </source>
</evidence>
<dbReference type="Gene3D" id="3.30.460.10">
    <property type="entry name" value="Beta Polymerase, domain 2"/>
    <property type="match status" value="1"/>
</dbReference>
<dbReference type="Proteomes" id="UP001237448">
    <property type="component" value="Unassembled WGS sequence"/>
</dbReference>
<dbReference type="PANTHER" id="PTHR47320">
    <property type="entry name" value="BIFUNCTIONAL URIDYLYLTRANSFERASE/URIDYLYL-REMOVING ENZYME"/>
    <property type="match status" value="1"/>
</dbReference>
<protein>
    <recommendedName>
        <fullName evidence="7">Bifunctional uridylyltransferase/uridylyl-removing enzyme</fullName>
        <shortName evidence="7">UTase/UR</shortName>
    </recommendedName>
    <alternativeName>
        <fullName evidence="7">Bifunctional [protein-PII] modification enzyme</fullName>
    </alternativeName>
    <alternativeName>
        <fullName evidence="7">Bifunctional nitrogen sensor protein</fullName>
    </alternativeName>
    <domain>
        <recommendedName>
            <fullName evidence="7">[Protein-PII] uridylyltransferase</fullName>
            <shortName evidence="7">PII uridylyltransferase</shortName>
            <shortName evidence="7">UTase</shortName>
            <ecNumber evidence="7">2.7.7.59</ecNumber>
        </recommendedName>
    </domain>
    <domain>
        <recommendedName>
            <fullName evidence="7">[Protein-PII]-UMP uridylyl-removing enzyme</fullName>
            <shortName evidence="7">UR</shortName>
            <ecNumber evidence="7">3.1.4.-</ecNumber>
        </recommendedName>
    </domain>
</protein>
<dbReference type="NCBIfam" id="TIGR01693">
    <property type="entry name" value="UTase_glnD"/>
    <property type="match status" value="1"/>
</dbReference>
<comment type="activity regulation">
    <text evidence="7">Uridylyltransferase (UTase) activity is inhibited by glutamine, while glutamine activates uridylyl-removing (UR) activity.</text>
</comment>
<evidence type="ECO:0000256" key="1">
    <source>
        <dbReference type="ARBA" id="ARBA00022679"/>
    </source>
</evidence>
<dbReference type="InterPro" id="IPR043519">
    <property type="entry name" value="NT_sf"/>
</dbReference>
<dbReference type="InterPro" id="IPR006674">
    <property type="entry name" value="HD_domain"/>
</dbReference>
<comment type="similarity">
    <text evidence="7">Belongs to the GlnD family.</text>
</comment>
<keyword evidence="2 7" id="KW-0548">Nucleotidyltransferase</keyword>
<dbReference type="CDD" id="cd04899">
    <property type="entry name" value="ACT_ACR-UUR-like_2"/>
    <property type="match status" value="1"/>
</dbReference>
<keyword evidence="5 7" id="KW-0460">Magnesium</keyword>
<evidence type="ECO:0000256" key="2">
    <source>
        <dbReference type="ARBA" id="ARBA00022695"/>
    </source>
</evidence>
<comment type="caution">
    <text evidence="10">The sequence shown here is derived from an EMBL/GenBank/DDBJ whole genome shotgun (WGS) entry which is preliminary data.</text>
</comment>
<dbReference type="EC" id="2.7.7.59" evidence="7"/>
<comment type="function">
    <text evidence="7">Modifies, by uridylylation and deuridylylation, the PII regulatory proteins (GlnB and homologs), in response to the nitrogen status of the cell that GlnD senses through the glutamine level. Under low glutamine levels, catalyzes the conversion of the PII proteins and UTP to PII-UMP and PPi, while under higher glutamine levels, GlnD hydrolyzes PII-UMP to PII and UMP (deuridylylation). Thus, controls uridylylation state and activity of the PII proteins, and plays an important role in the regulation of nitrogen metabolism.</text>
</comment>
<dbReference type="GO" id="GO:0008773">
    <property type="term" value="F:[protein-PII] uridylyltransferase activity"/>
    <property type="evidence" value="ECO:0007669"/>
    <property type="project" value="UniProtKB-EC"/>
</dbReference>
<keyword evidence="1 7" id="KW-0808">Transferase</keyword>
<dbReference type="Pfam" id="PF01966">
    <property type="entry name" value="HD"/>
    <property type="match status" value="1"/>
</dbReference>
<accession>A0ABU0FPF2</accession>
<dbReference type="PANTHER" id="PTHR47320:SF1">
    <property type="entry name" value="BIFUNCTIONAL URIDYLYLTRANSFERASE_URIDYLYL-REMOVING ENZYME"/>
    <property type="match status" value="1"/>
</dbReference>
<dbReference type="InterPro" id="IPR045865">
    <property type="entry name" value="ACT-like_dom_sf"/>
</dbReference>
<comment type="caution">
    <text evidence="7">Lacks conserved residue(s) required for the propagation of feature annotation.</text>
</comment>
<evidence type="ECO:0000259" key="8">
    <source>
        <dbReference type="PROSITE" id="PS51671"/>
    </source>
</evidence>
<comment type="catalytic activity">
    <reaction evidence="7">
        <text>[protein-PII]-uridylyl-L-tyrosine + H2O = [protein-PII]-L-tyrosine + UMP + H(+)</text>
        <dbReference type="Rhea" id="RHEA:48600"/>
        <dbReference type="Rhea" id="RHEA-COMP:12147"/>
        <dbReference type="Rhea" id="RHEA-COMP:12148"/>
        <dbReference type="ChEBI" id="CHEBI:15377"/>
        <dbReference type="ChEBI" id="CHEBI:15378"/>
        <dbReference type="ChEBI" id="CHEBI:46858"/>
        <dbReference type="ChEBI" id="CHEBI:57865"/>
        <dbReference type="ChEBI" id="CHEBI:90602"/>
    </reaction>
</comment>
<dbReference type="Pfam" id="PF01842">
    <property type="entry name" value="ACT"/>
    <property type="match status" value="2"/>
</dbReference>
<dbReference type="InterPro" id="IPR002934">
    <property type="entry name" value="Polymerase_NTP_transf_dom"/>
</dbReference>
<dbReference type="InterPro" id="IPR003607">
    <property type="entry name" value="HD/PDEase_dom"/>
</dbReference>
<comment type="domain">
    <text evidence="7">Has four distinct domains: an N-terminal nucleotidyltransferase (NT) domain responsible for UTase activity, a central HD domain that encodes UR activity, and two C-terminal ACT domains that seem to have a role in glutamine sensing.</text>
</comment>
<dbReference type="Pfam" id="PF01909">
    <property type="entry name" value="NTP_transf_2"/>
    <property type="match status" value="1"/>
</dbReference>
<dbReference type="SUPFAM" id="SSF55021">
    <property type="entry name" value="ACT-like"/>
    <property type="match status" value="2"/>
</dbReference>
<dbReference type="PIRSF" id="PIRSF006288">
    <property type="entry name" value="PII_uridyltransf"/>
    <property type="match status" value="1"/>
</dbReference>
<dbReference type="InterPro" id="IPR002912">
    <property type="entry name" value="ACT_dom"/>
</dbReference>
<sequence length="924" mass="103214">MLDKPDRELHLVIDRMALEAEIDALALEHEGERDALRLAVVALLKTTLREGRERIKAWFHEDRLGTVCAQRLSWLEDELIRATYAYVTRYVYTTHNPTSGERMAIIAVGGYGRGTLAPGSDIDLLFLLPAKQTAWGESVTEAILYVLWDLGQKVGHATRSIDDCLRLARTDMTIRTTLLEARPILGDMSLAGDLAARFDKEIVQSTAAEFVAAKLAERDERIVKTGNSRYRVEPNVKEGKGGLRDLNTLYWIAKYVYRVRDAAALVDAGLFTRREYRQFVLAEDFLWATRCAIHFLAGRPDDRLTFDLQQDIATLLGYADRGGLRGVERFMKHYFLVAKDVGDLTAIVCAALEERQQKPRARLDRFIAPFRRAQRQALTGTKDFVIDTGRLNVADDKAFARDPVNLIRLFHLADLHSLALHPVAMRLVTQSLKLITAALRDNTEANRLFLEILTSRNAPETVLRRMNEAGVLGRFIPDFGKVVAMMQFNMYHRYTVDEHLLRSVGELADIDRNVGSNEHPLVNEIMPTIQNRTALYVATFLHDIAKGRPEDHSIAGARIARRLGPRLGLTPAETDTVSWLVEQHLVMSMTAQSRDLSDRKTIETFAGTVQTLERLKLLLILTVADIRAVGPGVWNGWKGQLLRSLFWETELVLAGGHSNADRRASVRHSQEELRAALTDWSPEEIEAYVGRHYPPYWLKVDLPTRLRHARFIRSVTARGESLGTEVDTDAFRGVTELTVLAPDHPRLLSVIAGACAAAGANIVDAQINTTTDGLALDTIFVSREFPEDADELRRAGRIAQGMEQALSGAIRLPEAVAKRGAGKTRHRAFQVAPDVVVDNEWSHRHTVVEVSGLDRPGLLYDLTTAISQLNLNIASAHIATFGEKAVDVFYVTDLTGAKITSPVRQHSIRDNLLAVFGKKEGKGK</sequence>
<feature type="domain" description="HD" evidence="9">
    <location>
        <begin position="496"/>
        <end position="618"/>
    </location>
</feature>
<keyword evidence="3" id="KW-0677">Repeat</keyword>
<dbReference type="PROSITE" id="PS51671">
    <property type="entry name" value="ACT"/>
    <property type="match status" value="2"/>
</dbReference>
<dbReference type="EC" id="3.1.4.-" evidence="7"/>
<evidence type="ECO:0000256" key="6">
    <source>
        <dbReference type="ARBA" id="ARBA00023268"/>
    </source>
</evidence>
<proteinExistence type="inferred from homology"/>
<evidence type="ECO:0000313" key="10">
    <source>
        <dbReference type="EMBL" id="MDQ0395943.1"/>
    </source>
</evidence>
<comment type="catalytic activity">
    <reaction evidence="7">
        <text>[protein-PII]-L-tyrosine + UTP = [protein-PII]-uridylyl-L-tyrosine + diphosphate</text>
        <dbReference type="Rhea" id="RHEA:13673"/>
        <dbReference type="Rhea" id="RHEA-COMP:12147"/>
        <dbReference type="Rhea" id="RHEA-COMP:12148"/>
        <dbReference type="ChEBI" id="CHEBI:33019"/>
        <dbReference type="ChEBI" id="CHEBI:46398"/>
        <dbReference type="ChEBI" id="CHEBI:46858"/>
        <dbReference type="ChEBI" id="CHEBI:90602"/>
        <dbReference type="EC" id="2.7.7.59"/>
    </reaction>
</comment>